<name>A0A388TIJ8_9BACT</name>
<dbReference type="GO" id="GO:0016868">
    <property type="term" value="F:intramolecular phosphotransferase activity"/>
    <property type="evidence" value="ECO:0007669"/>
    <property type="project" value="InterPro"/>
</dbReference>
<evidence type="ECO:0000313" key="2">
    <source>
        <dbReference type="Proteomes" id="UP000275925"/>
    </source>
</evidence>
<dbReference type="InterPro" id="IPR016055">
    <property type="entry name" value="A-D-PHexomutase_a/b/a-I/II/III"/>
</dbReference>
<dbReference type="Proteomes" id="UP000275925">
    <property type="component" value="Unassembled WGS sequence"/>
</dbReference>
<accession>A0A388TIJ8</accession>
<sequence>MLNKALVAVLETTAKMTWSHALKLGRLQNQAAEPLEADMYRRKITEIREQMGELARASTAPTVVEFGTSGWRGRIGEDFTIHNVHKVTRAIIDTMRTPEFL</sequence>
<organism evidence="1 2">
    <name type="scientific">Candidatus Termititenax persephonae</name>
    <dbReference type="NCBI Taxonomy" id="2218525"/>
    <lineage>
        <taxon>Bacteria</taxon>
        <taxon>Bacillati</taxon>
        <taxon>Candidatus Margulisiibacteriota</taxon>
        <taxon>Candidatus Termititenacia</taxon>
        <taxon>Candidatus Termititenacales</taxon>
        <taxon>Candidatus Termititenacaceae</taxon>
        <taxon>Candidatus Termititenax</taxon>
    </lineage>
</organism>
<dbReference type="Gene3D" id="3.40.120.10">
    <property type="entry name" value="Alpha-D-Glucose-1,6-Bisphosphate, subunit A, domain 3"/>
    <property type="match status" value="1"/>
</dbReference>
<protein>
    <submittedName>
        <fullName evidence="1">Alpha-D-phosphohexomutase superfamily</fullName>
    </submittedName>
</protein>
<keyword evidence="2" id="KW-1185">Reference proteome</keyword>
<dbReference type="GO" id="GO:0005975">
    <property type="term" value="P:carbohydrate metabolic process"/>
    <property type="evidence" value="ECO:0007669"/>
    <property type="project" value="InterPro"/>
</dbReference>
<reference evidence="1 2" key="1">
    <citation type="journal article" date="2019" name="ISME J.">
        <title>Genome analyses of uncultured TG2/ZB3 bacteria in 'Margulisbacteria' specifically attached to ectosymbiotic spirochetes of protists in the termite gut.</title>
        <authorList>
            <person name="Utami Y.D."/>
            <person name="Kuwahara H."/>
            <person name="Igai K."/>
            <person name="Murakami T."/>
            <person name="Sugaya K."/>
            <person name="Morikawa T."/>
            <person name="Nagura Y."/>
            <person name="Yuki M."/>
            <person name="Deevong P."/>
            <person name="Inoue T."/>
            <person name="Kihara K."/>
            <person name="Lo N."/>
            <person name="Yamada A."/>
            <person name="Ohkuma M."/>
            <person name="Hongoh Y."/>
        </authorList>
    </citation>
    <scope>NUCLEOTIDE SEQUENCE [LARGE SCALE GENOMIC DNA]</scope>
    <source>
        <strain evidence="1">NkOx7-02</strain>
    </source>
</reference>
<dbReference type="SUPFAM" id="SSF53738">
    <property type="entry name" value="Phosphoglucomutase, first 3 domains"/>
    <property type="match status" value="1"/>
</dbReference>
<evidence type="ECO:0000313" key="1">
    <source>
        <dbReference type="EMBL" id="GBR77063.1"/>
    </source>
</evidence>
<proteinExistence type="predicted"/>
<dbReference type="EMBL" id="BGZO01000095">
    <property type="protein sequence ID" value="GBR77063.1"/>
    <property type="molecule type" value="Genomic_DNA"/>
</dbReference>
<feature type="non-terminal residue" evidence="1">
    <location>
        <position position="101"/>
    </location>
</feature>
<comment type="caution">
    <text evidence="1">The sequence shown here is derived from an EMBL/GenBank/DDBJ whole genome shotgun (WGS) entry which is preliminary data.</text>
</comment>
<gene>
    <name evidence="1" type="ORF">NO2_1518</name>
</gene>
<dbReference type="AlphaFoldDB" id="A0A388TIJ8"/>